<gene>
    <name evidence="1" type="ORF">METZ01_LOCUS249888</name>
</gene>
<dbReference type="AlphaFoldDB" id="A0A382IBC8"/>
<proteinExistence type="predicted"/>
<name>A0A382IBC8_9ZZZZ</name>
<organism evidence="1">
    <name type="scientific">marine metagenome</name>
    <dbReference type="NCBI Taxonomy" id="408172"/>
    <lineage>
        <taxon>unclassified sequences</taxon>
        <taxon>metagenomes</taxon>
        <taxon>ecological metagenomes</taxon>
    </lineage>
</organism>
<dbReference type="EMBL" id="UINC01066381">
    <property type="protein sequence ID" value="SVB97034.1"/>
    <property type="molecule type" value="Genomic_DNA"/>
</dbReference>
<reference evidence="1" key="1">
    <citation type="submission" date="2018-05" db="EMBL/GenBank/DDBJ databases">
        <authorList>
            <person name="Lanie J.A."/>
            <person name="Ng W.-L."/>
            <person name="Kazmierczak K.M."/>
            <person name="Andrzejewski T.M."/>
            <person name="Davidsen T.M."/>
            <person name="Wayne K.J."/>
            <person name="Tettelin H."/>
            <person name="Glass J.I."/>
            <person name="Rusch D."/>
            <person name="Podicherti R."/>
            <person name="Tsui H.-C.T."/>
            <person name="Winkler M.E."/>
        </authorList>
    </citation>
    <scope>NUCLEOTIDE SEQUENCE</scope>
</reference>
<protein>
    <submittedName>
        <fullName evidence="1">Uncharacterized protein</fullName>
    </submittedName>
</protein>
<sequence length="32" mass="3610">MRLNALAARKPWISHYDLSITSPTRKTGIVVN</sequence>
<evidence type="ECO:0000313" key="1">
    <source>
        <dbReference type="EMBL" id="SVB97034.1"/>
    </source>
</evidence>
<accession>A0A382IBC8</accession>